<evidence type="ECO:0000313" key="3">
    <source>
        <dbReference type="Proteomes" id="UP001319180"/>
    </source>
</evidence>
<sequence length="245" mass="27766">MPFTPSHAALVLPLLKNRKLSATGLIIGSMAPDFAYFFTLSTEGKFSHTLLSILYFNVPVTIVLAWLFHEVVKKNLLASLPAFVRDRFYDTYCFEFVPYLRANLVPFVISAALGTVSHILWDSFTHAEGYFVTRLPFYEGAVVPYEGVRYPLFYALQYISSFVGLFFILIYMLLKERRPLPSPNVAILPYWLTLLTITAIVVVVRFTVYARVNDTEGVRIVVLISGLCLGCIVSGLIDFRRKELV</sequence>
<dbReference type="Proteomes" id="UP001319180">
    <property type="component" value="Unassembled WGS sequence"/>
</dbReference>
<feature type="transmembrane region" description="Helical" evidence="1">
    <location>
        <begin position="152"/>
        <end position="174"/>
    </location>
</feature>
<keyword evidence="1" id="KW-0472">Membrane</keyword>
<dbReference type="RefSeq" id="WP_254094191.1">
    <property type="nucleotide sequence ID" value="NZ_JAHESC010000074.1"/>
</dbReference>
<protein>
    <submittedName>
        <fullName evidence="2">DUF4184 family protein</fullName>
    </submittedName>
</protein>
<organism evidence="2 3">
    <name type="scientific">Dawidia soli</name>
    <dbReference type="NCBI Taxonomy" id="2782352"/>
    <lineage>
        <taxon>Bacteria</taxon>
        <taxon>Pseudomonadati</taxon>
        <taxon>Bacteroidota</taxon>
        <taxon>Cytophagia</taxon>
        <taxon>Cytophagales</taxon>
        <taxon>Chryseotaleaceae</taxon>
        <taxon>Dawidia</taxon>
    </lineage>
</organism>
<evidence type="ECO:0000313" key="2">
    <source>
        <dbReference type="EMBL" id="MBT1690607.1"/>
    </source>
</evidence>
<comment type="caution">
    <text evidence="2">The sequence shown here is derived from an EMBL/GenBank/DDBJ whole genome shotgun (WGS) entry which is preliminary data.</text>
</comment>
<gene>
    <name evidence="2" type="ORF">KK078_28845</name>
</gene>
<feature type="transmembrane region" description="Helical" evidence="1">
    <location>
        <begin position="186"/>
        <end position="208"/>
    </location>
</feature>
<feature type="transmembrane region" description="Helical" evidence="1">
    <location>
        <begin position="50"/>
        <end position="68"/>
    </location>
</feature>
<keyword evidence="3" id="KW-1185">Reference proteome</keyword>
<feature type="transmembrane region" description="Helical" evidence="1">
    <location>
        <begin position="20"/>
        <end position="38"/>
    </location>
</feature>
<dbReference type="InterPro" id="IPR025238">
    <property type="entry name" value="DUF4184"/>
</dbReference>
<accession>A0AAP2GGH3</accession>
<proteinExistence type="predicted"/>
<reference evidence="2 3" key="1">
    <citation type="submission" date="2021-05" db="EMBL/GenBank/DDBJ databases">
        <title>A Polyphasic approach of four new species of the genus Ohtaekwangia: Ohtaekwangia histidinii sp. nov., Ohtaekwangia cretensis sp. nov., Ohtaekwangia indiensis sp. nov., Ohtaekwangia reichenbachii sp. nov. from diverse environment.</title>
        <authorList>
            <person name="Octaviana S."/>
        </authorList>
    </citation>
    <scope>NUCLEOTIDE SEQUENCE [LARGE SCALE GENOMIC DNA]</scope>
    <source>
        <strain evidence="2 3">PWU37</strain>
    </source>
</reference>
<dbReference type="AlphaFoldDB" id="A0AAP2GGH3"/>
<evidence type="ECO:0000256" key="1">
    <source>
        <dbReference type="SAM" id="Phobius"/>
    </source>
</evidence>
<keyword evidence="1" id="KW-1133">Transmembrane helix</keyword>
<dbReference type="EMBL" id="JAHESC010000074">
    <property type="protein sequence ID" value="MBT1690607.1"/>
    <property type="molecule type" value="Genomic_DNA"/>
</dbReference>
<name>A0AAP2GGH3_9BACT</name>
<dbReference type="Pfam" id="PF13803">
    <property type="entry name" value="DUF4184"/>
    <property type="match status" value="1"/>
</dbReference>
<feature type="transmembrane region" description="Helical" evidence="1">
    <location>
        <begin position="220"/>
        <end position="239"/>
    </location>
</feature>
<keyword evidence="1" id="KW-0812">Transmembrane</keyword>